<dbReference type="EMBL" id="VDUX01000001">
    <property type="protein sequence ID" value="TXL62910.1"/>
    <property type="molecule type" value="Genomic_DNA"/>
</dbReference>
<dbReference type="RefSeq" id="WP_147683042.1">
    <property type="nucleotide sequence ID" value="NZ_VDUX01000001.1"/>
</dbReference>
<evidence type="ECO:0000256" key="1">
    <source>
        <dbReference type="SAM" id="MobiDB-lite"/>
    </source>
</evidence>
<sequence length="111" mass="10977">MTRRRGGLGGLLTALVLALAVVVPGGAAQAAAHSQRSVATGVHAQKAHPSARSQAAHVASSAKIVHHLDATTPPSSTDVSDEHASIVVDQARTGLTGLATPTALGRGPPAS</sequence>
<proteinExistence type="predicted"/>
<reference evidence="2 3" key="1">
    <citation type="submission" date="2019-06" db="EMBL/GenBank/DDBJ databases">
        <title>Aeromicrobium sp. nov., isolated from a maize field.</title>
        <authorList>
            <person name="Lin S.-Y."/>
            <person name="Tsai C.-F."/>
            <person name="Young C.-C."/>
        </authorList>
    </citation>
    <scope>NUCLEOTIDE SEQUENCE [LARGE SCALE GENOMIC DNA]</scope>
    <source>
        <strain evidence="2 3">CC-CFT486</strain>
    </source>
</reference>
<dbReference type="Proteomes" id="UP000321571">
    <property type="component" value="Unassembled WGS sequence"/>
</dbReference>
<name>A0A5C8NP87_9ACTN</name>
<keyword evidence="3" id="KW-1185">Reference proteome</keyword>
<organism evidence="2 3">
    <name type="scientific">Aeromicrobium terrae</name>
    <dbReference type="NCBI Taxonomy" id="2498846"/>
    <lineage>
        <taxon>Bacteria</taxon>
        <taxon>Bacillati</taxon>
        <taxon>Actinomycetota</taxon>
        <taxon>Actinomycetes</taxon>
        <taxon>Propionibacteriales</taxon>
        <taxon>Nocardioidaceae</taxon>
        <taxon>Aeromicrobium</taxon>
    </lineage>
</organism>
<protein>
    <submittedName>
        <fullName evidence="2">Uncharacterized protein</fullName>
    </submittedName>
</protein>
<comment type="caution">
    <text evidence="2">The sequence shown here is derived from an EMBL/GenBank/DDBJ whole genome shotgun (WGS) entry which is preliminary data.</text>
</comment>
<evidence type="ECO:0000313" key="2">
    <source>
        <dbReference type="EMBL" id="TXL62910.1"/>
    </source>
</evidence>
<feature type="region of interest" description="Disordered" evidence="1">
    <location>
        <begin position="39"/>
        <end position="61"/>
    </location>
</feature>
<accession>A0A5C8NP87</accession>
<evidence type="ECO:0000313" key="3">
    <source>
        <dbReference type="Proteomes" id="UP000321571"/>
    </source>
</evidence>
<gene>
    <name evidence="2" type="ORF">FHP06_01310</name>
</gene>
<dbReference type="AlphaFoldDB" id="A0A5C8NP87"/>